<proteinExistence type="predicted"/>
<gene>
    <name evidence="1" type="ORF">GEV02_19840</name>
</gene>
<organism evidence="1 2">
    <name type="scientific">Rugamonas aquatica</name>
    <dbReference type="NCBI Taxonomy" id="2743357"/>
    <lineage>
        <taxon>Bacteria</taxon>
        <taxon>Pseudomonadati</taxon>
        <taxon>Pseudomonadota</taxon>
        <taxon>Betaproteobacteria</taxon>
        <taxon>Burkholderiales</taxon>
        <taxon>Oxalobacteraceae</taxon>
        <taxon>Telluria group</taxon>
        <taxon>Rugamonas</taxon>
    </lineage>
</organism>
<evidence type="ECO:0000313" key="1">
    <source>
        <dbReference type="EMBL" id="MQA40409.1"/>
    </source>
</evidence>
<sequence length="374" mass="40638">MTDAARDQADQSDQRYQRCMVLAGGGFRFGYYLGMHAAAIDAGKEPDLLLATCGGSVAGAIIRNLPDSAARKAWLASPQMYEFFSGLRSGPRATPLRAVVSIALRRLNGARAARIPDLFNDYLFEIPPVLPLPPEPAPASASAPALAILGGKLLFGPDEVGQLRHGRAIYRVTLFGDARIAALAAGQPSAIGRDGWTNAVAHELEIDTAMSVADAARISIADMVYFRCQSAAGADYTGGVIDLFPIELAQCLAQHISIEMKQSYEQFTAIPALRSVFGFDANQRLRHVHGQSVDVWIDTSDVSEALRGTGVRKRIAWRSNQVKLVAPASYEQYVADVEAQWLYGYRRAQEAYELAAQGRRVAMRNEDKHNKAST</sequence>
<dbReference type="EMBL" id="WHUG01000008">
    <property type="protein sequence ID" value="MQA40409.1"/>
    <property type="molecule type" value="Genomic_DNA"/>
</dbReference>
<dbReference type="SUPFAM" id="SSF52151">
    <property type="entry name" value="FabD/lysophospholipase-like"/>
    <property type="match status" value="1"/>
</dbReference>
<evidence type="ECO:0000313" key="2">
    <source>
        <dbReference type="Proteomes" id="UP000440498"/>
    </source>
</evidence>
<evidence type="ECO:0008006" key="3">
    <source>
        <dbReference type="Google" id="ProtNLM"/>
    </source>
</evidence>
<reference evidence="1 2" key="1">
    <citation type="submission" date="2019-10" db="EMBL/GenBank/DDBJ databases">
        <title>Two novel species isolated from a subtropical stream in China.</title>
        <authorList>
            <person name="Lu H."/>
        </authorList>
    </citation>
    <scope>NUCLEOTIDE SEQUENCE [LARGE SCALE GENOMIC DNA]</scope>
    <source>
        <strain evidence="1 2">FT29W</strain>
    </source>
</reference>
<keyword evidence="2" id="KW-1185">Reference proteome</keyword>
<comment type="caution">
    <text evidence="1">The sequence shown here is derived from an EMBL/GenBank/DDBJ whole genome shotgun (WGS) entry which is preliminary data.</text>
</comment>
<dbReference type="Proteomes" id="UP000440498">
    <property type="component" value="Unassembled WGS sequence"/>
</dbReference>
<name>A0A6A7N603_9BURK</name>
<accession>A0A6A7N603</accession>
<protein>
    <recommendedName>
        <fullName evidence="3">Patatin-like phospholipase family protein</fullName>
    </recommendedName>
</protein>
<dbReference type="InterPro" id="IPR016035">
    <property type="entry name" value="Acyl_Trfase/lysoPLipase"/>
</dbReference>
<dbReference type="AlphaFoldDB" id="A0A6A7N603"/>